<keyword evidence="1" id="KW-1133">Transmembrane helix</keyword>
<organism evidence="2 3">
    <name type="scientific">Basidiobolus ranarum</name>
    <dbReference type="NCBI Taxonomy" id="34480"/>
    <lineage>
        <taxon>Eukaryota</taxon>
        <taxon>Fungi</taxon>
        <taxon>Fungi incertae sedis</taxon>
        <taxon>Zoopagomycota</taxon>
        <taxon>Entomophthoromycotina</taxon>
        <taxon>Basidiobolomycetes</taxon>
        <taxon>Basidiobolales</taxon>
        <taxon>Basidiobolaceae</taxon>
        <taxon>Basidiobolus</taxon>
    </lineage>
</organism>
<keyword evidence="3" id="KW-1185">Reference proteome</keyword>
<reference evidence="2 3" key="1">
    <citation type="submission" date="2023-04" db="EMBL/GenBank/DDBJ databases">
        <title>Genome of Basidiobolus ranarum AG-B5.</title>
        <authorList>
            <person name="Stajich J.E."/>
            <person name="Carter-House D."/>
            <person name="Gryganskyi A."/>
        </authorList>
    </citation>
    <scope>NUCLEOTIDE SEQUENCE [LARGE SCALE GENOMIC DNA]</scope>
    <source>
        <strain evidence="2 3">AG-B5</strain>
    </source>
</reference>
<proteinExistence type="predicted"/>
<comment type="caution">
    <text evidence="2">The sequence shown here is derived from an EMBL/GenBank/DDBJ whole genome shotgun (WGS) entry which is preliminary data.</text>
</comment>
<gene>
    <name evidence="2" type="ORF">K7432_016312</name>
</gene>
<dbReference type="EMBL" id="JASJQH010002614">
    <property type="protein sequence ID" value="KAK9760057.1"/>
    <property type="molecule type" value="Genomic_DNA"/>
</dbReference>
<evidence type="ECO:0000256" key="1">
    <source>
        <dbReference type="SAM" id="Phobius"/>
    </source>
</evidence>
<keyword evidence="1" id="KW-0812">Transmembrane</keyword>
<dbReference type="Proteomes" id="UP001479436">
    <property type="component" value="Unassembled WGS sequence"/>
</dbReference>
<feature type="non-terminal residue" evidence="2">
    <location>
        <position position="371"/>
    </location>
</feature>
<name>A0ABR2WEY6_9FUNG</name>
<feature type="transmembrane region" description="Helical" evidence="1">
    <location>
        <begin position="44"/>
        <end position="63"/>
    </location>
</feature>
<evidence type="ECO:0000313" key="2">
    <source>
        <dbReference type="EMBL" id="KAK9760057.1"/>
    </source>
</evidence>
<protein>
    <submittedName>
        <fullName evidence="2">Uncharacterized protein</fullName>
    </submittedName>
</protein>
<feature type="transmembrane region" description="Helical" evidence="1">
    <location>
        <begin position="113"/>
        <end position="132"/>
    </location>
</feature>
<accession>A0ABR2WEY6</accession>
<evidence type="ECO:0000313" key="3">
    <source>
        <dbReference type="Proteomes" id="UP001479436"/>
    </source>
</evidence>
<keyword evidence="1" id="KW-0472">Membrane</keyword>
<sequence>MVYHTSCNVLTYNGQQELARCLVPIGTITMDEKWVWISTTVVPIARTILVTVTSLAIWHLWWWSRYSSRENQSHHGSSWAIGTTMTHMSGVSTSIKSLQRVAKYGIGKVTPTLLLLLAITGLIIPLASIYWASHVFQVGEVNYEYEKFHQAKSNLMESIKNRTALVSSFGKVAYSEKPLLTSDVFNDASTGMGSAVIISPKGAPSWWKVDILPKTKECYVHSVAVLSSSTNVEFSVDYGDSGNDKVAESLTSRCTRVKPSVSFLTAHSYVNKNSTIASSELQHITNTNLPQQWCQLSYTCAIDTRVSYGSVSINTEQKMVWQKISETNSNADLNSLLSQFQTLAQLDNQKLNVWLETADNWKEKAINIIKE</sequence>